<accession>A0A8S1GXV2</accession>
<gene>
    <name evidence="3" type="ORF">CAUJ_LOCUS3763</name>
</gene>
<dbReference type="OrthoDB" id="2113965at2759"/>
<reference evidence="3" key="1">
    <citation type="submission" date="2020-10" db="EMBL/GenBank/DDBJ databases">
        <authorList>
            <person name="Kikuchi T."/>
        </authorList>
    </citation>
    <scope>NUCLEOTIDE SEQUENCE</scope>
    <source>
        <strain evidence="3">NKZ352</strain>
    </source>
</reference>
<feature type="compositionally biased region" description="Basic and acidic residues" evidence="2">
    <location>
        <begin position="207"/>
        <end position="230"/>
    </location>
</feature>
<name>A0A8S1GXV2_9PELO</name>
<dbReference type="Proteomes" id="UP000835052">
    <property type="component" value="Unassembled WGS sequence"/>
</dbReference>
<evidence type="ECO:0000256" key="1">
    <source>
        <dbReference type="ARBA" id="ARBA00006795"/>
    </source>
</evidence>
<dbReference type="GO" id="GO:0000398">
    <property type="term" value="P:mRNA splicing, via spliceosome"/>
    <property type="evidence" value="ECO:0007669"/>
    <property type="project" value="TreeGrafter"/>
</dbReference>
<protein>
    <submittedName>
        <fullName evidence="3">Uncharacterized protein</fullName>
    </submittedName>
</protein>
<evidence type="ECO:0000313" key="3">
    <source>
        <dbReference type="EMBL" id="CAD6187844.1"/>
    </source>
</evidence>
<proteinExistence type="inferred from homology"/>
<dbReference type="GO" id="GO:0071014">
    <property type="term" value="C:post-mRNA release spliceosomal complex"/>
    <property type="evidence" value="ECO:0007669"/>
    <property type="project" value="TreeGrafter"/>
</dbReference>
<dbReference type="EMBL" id="CAJGYM010000007">
    <property type="protein sequence ID" value="CAD6187844.1"/>
    <property type="molecule type" value="Genomic_DNA"/>
</dbReference>
<dbReference type="InterPro" id="IPR040194">
    <property type="entry name" value="Cwf19-like"/>
</dbReference>
<dbReference type="AlphaFoldDB" id="A0A8S1GXV2"/>
<dbReference type="PANTHER" id="PTHR12072">
    <property type="entry name" value="CWF19, CELL CYCLE CONTROL PROTEIN"/>
    <property type="match status" value="1"/>
</dbReference>
<comment type="similarity">
    <text evidence="1">Belongs to the CWF19 family.</text>
</comment>
<sequence>MFSARFFMFRRPDDDEEFGGGRIVKAKPVAQKYMKKLGSSYAGKDFVTASERSQKDFYGIQQVYTREENQSSSSSGPTPLTEDEKNKLSAKILKAEMKGDKDLVRKLKMKLESGVTEAPKEKEVVLMRRNHEGNVLPASGRKEDRHSHAQGSSRMRREYEKSQELNEMVREEKTATAEDQLRLFERALVKSAKIRRHDDESVDDIAEMQKGKRKADEKDERRREKRAREEEILVTSFRRIGRDCCRVHDCSRKKEKKKRKVVGMREETPN</sequence>
<evidence type="ECO:0000256" key="2">
    <source>
        <dbReference type="SAM" id="MobiDB-lite"/>
    </source>
</evidence>
<feature type="region of interest" description="Disordered" evidence="2">
    <location>
        <begin position="64"/>
        <end position="89"/>
    </location>
</feature>
<feature type="region of interest" description="Disordered" evidence="2">
    <location>
        <begin position="195"/>
        <end position="230"/>
    </location>
</feature>
<organism evidence="3 4">
    <name type="scientific">Caenorhabditis auriculariae</name>
    <dbReference type="NCBI Taxonomy" id="2777116"/>
    <lineage>
        <taxon>Eukaryota</taxon>
        <taxon>Metazoa</taxon>
        <taxon>Ecdysozoa</taxon>
        <taxon>Nematoda</taxon>
        <taxon>Chromadorea</taxon>
        <taxon>Rhabditida</taxon>
        <taxon>Rhabditina</taxon>
        <taxon>Rhabditomorpha</taxon>
        <taxon>Rhabditoidea</taxon>
        <taxon>Rhabditidae</taxon>
        <taxon>Peloderinae</taxon>
        <taxon>Caenorhabditis</taxon>
    </lineage>
</organism>
<comment type="caution">
    <text evidence="3">The sequence shown here is derived from an EMBL/GenBank/DDBJ whole genome shotgun (WGS) entry which is preliminary data.</text>
</comment>
<keyword evidence="4" id="KW-1185">Reference proteome</keyword>
<feature type="region of interest" description="Disordered" evidence="2">
    <location>
        <begin position="133"/>
        <end position="175"/>
    </location>
</feature>
<dbReference type="PANTHER" id="PTHR12072:SF5">
    <property type="entry name" value="CWF19-LIKE PROTEIN 2"/>
    <property type="match status" value="1"/>
</dbReference>
<feature type="compositionally biased region" description="Basic and acidic residues" evidence="2">
    <location>
        <begin position="155"/>
        <end position="175"/>
    </location>
</feature>
<evidence type="ECO:0000313" key="4">
    <source>
        <dbReference type="Proteomes" id="UP000835052"/>
    </source>
</evidence>